<dbReference type="EMBL" id="SJPN01000006">
    <property type="protein sequence ID" value="TWT98333.1"/>
    <property type="molecule type" value="Genomic_DNA"/>
</dbReference>
<feature type="transmembrane region" description="Helical" evidence="7">
    <location>
        <begin position="14"/>
        <end position="40"/>
    </location>
</feature>
<dbReference type="AlphaFoldDB" id="A0A5C6AJF5"/>
<reference evidence="8 9" key="1">
    <citation type="submission" date="2019-02" db="EMBL/GenBank/DDBJ databases">
        <title>Deep-cultivation of Planctomycetes and their phenomic and genomic characterization uncovers novel biology.</title>
        <authorList>
            <person name="Wiegand S."/>
            <person name="Jogler M."/>
            <person name="Boedeker C."/>
            <person name="Pinto D."/>
            <person name="Vollmers J."/>
            <person name="Rivas-Marin E."/>
            <person name="Kohn T."/>
            <person name="Peeters S.H."/>
            <person name="Heuer A."/>
            <person name="Rast P."/>
            <person name="Oberbeckmann S."/>
            <person name="Bunk B."/>
            <person name="Jeske O."/>
            <person name="Meyerdierks A."/>
            <person name="Storesund J.E."/>
            <person name="Kallscheuer N."/>
            <person name="Luecker S."/>
            <person name="Lage O.M."/>
            <person name="Pohl T."/>
            <person name="Merkel B.J."/>
            <person name="Hornburger P."/>
            <person name="Mueller R.-W."/>
            <person name="Bruemmer F."/>
            <person name="Labrenz M."/>
            <person name="Spormann A.M."/>
            <person name="Op Den Camp H."/>
            <person name="Overmann J."/>
            <person name="Amann R."/>
            <person name="Jetten M.S.M."/>
            <person name="Mascher T."/>
            <person name="Medema M.H."/>
            <person name="Devos D.P."/>
            <person name="Kaster A.-K."/>
            <person name="Ovreas L."/>
            <person name="Rohde M."/>
            <person name="Galperin M.Y."/>
            <person name="Jogler C."/>
        </authorList>
    </citation>
    <scope>NUCLEOTIDE SEQUENCE [LARGE SCALE GENOMIC DNA]</scope>
    <source>
        <strain evidence="8 9">Pla52n</strain>
    </source>
</reference>
<feature type="transmembrane region" description="Helical" evidence="7">
    <location>
        <begin position="52"/>
        <end position="71"/>
    </location>
</feature>
<dbReference type="PANTHER" id="PTHR34040">
    <property type="entry name" value="FLAGELLAR BIOSYNTHETIC PROTEIN FLIQ"/>
    <property type="match status" value="1"/>
</dbReference>
<dbReference type="PANTHER" id="PTHR34040:SF2">
    <property type="entry name" value="FLAGELLAR BIOSYNTHETIC PROTEIN FLIQ"/>
    <property type="match status" value="1"/>
</dbReference>
<keyword evidence="3" id="KW-1003">Cell membrane</keyword>
<comment type="caution">
    <text evidence="8">The sequence shown here is derived from an EMBL/GenBank/DDBJ whole genome shotgun (WGS) entry which is preliminary data.</text>
</comment>
<proteinExistence type="inferred from homology"/>
<keyword evidence="8" id="KW-0969">Cilium</keyword>
<dbReference type="PRINTS" id="PR00952">
    <property type="entry name" value="TYPE3IMQPROT"/>
</dbReference>
<dbReference type="GO" id="GO:0005886">
    <property type="term" value="C:plasma membrane"/>
    <property type="evidence" value="ECO:0007669"/>
    <property type="project" value="UniProtKB-SubCell"/>
</dbReference>
<gene>
    <name evidence="8" type="primary">fliQ_2</name>
    <name evidence="8" type="ORF">Pla52n_48450</name>
</gene>
<keyword evidence="4 7" id="KW-0812">Transmembrane</keyword>
<dbReference type="GO" id="GO:0009306">
    <property type="term" value="P:protein secretion"/>
    <property type="evidence" value="ECO:0007669"/>
    <property type="project" value="InterPro"/>
</dbReference>
<evidence type="ECO:0000256" key="1">
    <source>
        <dbReference type="ARBA" id="ARBA00004651"/>
    </source>
</evidence>
<dbReference type="RefSeq" id="WP_146521936.1">
    <property type="nucleotide sequence ID" value="NZ_CP151726.1"/>
</dbReference>
<dbReference type="PIRSF" id="PIRSF004669">
    <property type="entry name" value="FliQ"/>
    <property type="match status" value="1"/>
</dbReference>
<keyword evidence="8" id="KW-0282">Flagellum</keyword>
<evidence type="ECO:0000313" key="9">
    <source>
        <dbReference type="Proteomes" id="UP000320176"/>
    </source>
</evidence>
<keyword evidence="6 7" id="KW-0472">Membrane</keyword>
<dbReference type="Proteomes" id="UP000320176">
    <property type="component" value="Unassembled WGS sequence"/>
</dbReference>
<organism evidence="8 9">
    <name type="scientific">Stieleria varia</name>
    <dbReference type="NCBI Taxonomy" id="2528005"/>
    <lineage>
        <taxon>Bacteria</taxon>
        <taxon>Pseudomonadati</taxon>
        <taxon>Planctomycetota</taxon>
        <taxon>Planctomycetia</taxon>
        <taxon>Pirellulales</taxon>
        <taxon>Pirellulaceae</taxon>
        <taxon>Stieleria</taxon>
    </lineage>
</organism>
<name>A0A5C6AJF5_9BACT</name>
<dbReference type="InterPro" id="IPR002191">
    <property type="entry name" value="Bac_export_3"/>
</dbReference>
<evidence type="ECO:0000256" key="3">
    <source>
        <dbReference type="ARBA" id="ARBA00022475"/>
    </source>
</evidence>
<dbReference type="Pfam" id="PF01313">
    <property type="entry name" value="Bac_export_3"/>
    <property type="match status" value="1"/>
</dbReference>
<keyword evidence="9" id="KW-1185">Reference proteome</keyword>
<keyword evidence="5 7" id="KW-1133">Transmembrane helix</keyword>
<dbReference type="OrthoDB" id="9806440at2"/>
<comment type="subcellular location">
    <subcellularLocation>
        <location evidence="1">Cell membrane</location>
        <topology evidence="1">Multi-pass membrane protein</topology>
    </subcellularLocation>
</comment>
<protein>
    <submittedName>
        <fullName evidence="8">Flagellar biosynthetic protein FliQ</fullName>
    </submittedName>
</protein>
<evidence type="ECO:0000313" key="8">
    <source>
        <dbReference type="EMBL" id="TWT98333.1"/>
    </source>
</evidence>
<evidence type="ECO:0000256" key="6">
    <source>
        <dbReference type="ARBA" id="ARBA00023136"/>
    </source>
</evidence>
<evidence type="ECO:0000256" key="5">
    <source>
        <dbReference type="ARBA" id="ARBA00022989"/>
    </source>
</evidence>
<comment type="similarity">
    <text evidence="2">Belongs to the FliQ/MopD/SpaQ family.</text>
</comment>
<evidence type="ECO:0000256" key="4">
    <source>
        <dbReference type="ARBA" id="ARBA00022692"/>
    </source>
</evidence>
<keyword evidence="8" id="KW-0966">Cell projection</keyword>
<evidence type="ECO:0000256" key="7">
    <source>
        <dbReference type="SAM" id="Phobius"/>
    </source>
</evidence>
<sequence>MIDQSSAIDLCRSVMMIAILLAAPVMIVATVVGLLTGILQTLFQVQDQSISFVPKLIACTIVVVACMPWMFSRLIEFTQQTFLGSGF</sequence>
<evidence type="ECO:0000256" key="2">
    <source>
        <dbReference type="ARBA" id="ARBA00006156"/>
    </source>
</evidence>
<accession>A0A5C6AJF5</accession>